<evidence type="ECO:0000313" key="2">
    <source>
        <dbReference type="EMBL" id="EYC45392.1"/>
    </source>
</evidence>
<dbReference type="EMBL" id="JARK01000030">
    <property type="protein sequence ID" value="EYC45392.1"/>
    <property type="molecule type" value="Genomic_DNA"/>
</dbReference>
<evidence type="ECO:0000256" key="1">
    <source>
        <dbReference type="SAM" id="SignalP"/>
    </source>
</evidence>
<feature type="chain" id="PRO_5001495147" description="Glucuronosyltransferase" evidence="1">
    <location>
        <begin position="18"/>
        <end position="98"/>
    </location>
</feature>
<proteinExistence type="predicted"/>
<comment type="caution">
    <text evidence="2">The sequence shown here is derived from an EMBL/GenBank/DDBJ whole genome shotgun (WGS) entry which is preliminary data.</text>
</comment>
<feature type="signal peptide" evidence="1">
    <location>
        <begin position="1"/>
        <end position="17"/>
    </location>
</feature>
<accession>A0A016X1J3</accession>
<keyword evidence="3" id="KW-1185">Reference proteome</keyword>
<organism evidence="2 3">
    <name type="scientific">Ancylostoma ceylanicum</name>
    <dbReference type="NCBI Taxonomy" id="53326"/>
    <lineage>
        <taxon>Eukaryota</taxon>
        <taxon>Metazoa</taxon>
        <taxon>Ecdysozoa</taxon>
        <taxon>Nematoda</taxon>
        <taxon>Chromadorea</taxon>
        <taxon>Rhabditida</taxon>
        <taxon>Rhabditina</taxon>
        <taxon>Rhabditomorpha</taxon>
        <taxon>Strongyloidea</taxon>
        <taxon>Ancylostomatidae</taxon>
        <taxon>Ancylostomatinae</taxon>
        <taxon>Ancylostoma</taxon>
    </lineage>
</organism>
<sequence>MGIKLLVSLLTICTCAASLKEWKDMNIEEILQTVLKGLPITKNFMEQLKLINWEPILKSTLKAQYKWPEGLIWPEGLEKLKNEFVPRSKTEQAKDTDL</sequence>
<protein>
    <recommendedName>
        <fullName evidence="4">Glucuronosyltransferase</fullName>
    </recommendedName>
</protein>
<evidence type="ECO:0000313" key="3">
    <source>
        <dbReference type="Proteomes" id="UP000024635"/>
    </source>
</evidence>
<dbReference type="AlphaFoldDB" id="A0A016X1J3"/>
<dbReference type="Proteomes" id="UP000024635">
    <property type="component" value="Unassembled WGS sequence"/>
</dbReference>
<gene>
    <name evidence="2" type="primary">Acey_s0430.g1311</name>
    <name evidence="2" type="ORF">Y032_0430g1311</name>
</gene>
<evidence type="ECO:0008006" key="4">
    <source>
        <dbReference type="Google" id="ProtNLM"/>
    </source>
</evidence>
<keyword evidence="1" id="KW-0732">Signal</keyword>
<reference evidence="3" key="1">
    <citation type="journal article" date="2015" name="Nat. Genet.">
        <title>The genome and transcriptome of the zoonotic hookworm Ancylostoma ceylanicum identify infection-specific gene families.</title>
        <authorList>
            <person name="Schwarz E.M."/>
            <person name="Hu Y."/>
            <person name="Antoshechkin I."/>
            <person name="Miller M.M."/>
            <person name="Sternberg P.W."/>
            <person name="Aroian R.V."/>
        </authorList>
    </citation>
    <scope>NUCLEOTIDE SEQUENCE</scope>
    <source>
        <strain evidence="3">HY135</strain>
    </source>
</reference>
<name>A0A016X1J3_9BILA</name>